<dbReference type="SUPFAM" id="SSF57716">
    <property type="entry name" value="Glucocorticoid receptor-like (DNA-binding domain)"/>
    <property type="match status" value="1"/>
</dbReference>
<comment type="caution">
    <text evidence="7">The sequence shown here is derived from an EMBL/GenBank/DDBJ whole genome shotgun (WGS) entry which is preliminary data.</text>
</comment>
<evidence type="ECO:0000259" key="6">
    <source>
        <dbReference type="Pfam" id="PF01258"/>
    </source>
</evidence>
<feature type="zinc finger region" description="dksA C4-type" evidence="4">
    <location>
        <begin position="87"/>
        <end position="111"/>
    </location>
</feature>
<feature type="compositionally biased region" description="Acidic residues" evidence="5">
    <location>
        <begin position="26"/>
        <end position="36"/>
    </location>
</feature>
<evidence type="ECO:0000313" key="7">
    <source>
        <dbReference type="EMBL" id="KAB8137980.1"/>
    </source>
</evidence>
<evidence type="ECO:0000256" key="1">
    <source>
        <dbReference type="ARBA" id="ARBA00022723"/>
    </source>
</evidence>
<evidence type="ECO:0000256" key="4">
    <source>
        <dbReference type="PROSITE-ProRule" id="PRU00510"/>
    </source>
</evidence>
<dbReference type="GO" id="GO:0008270">
    <property type="term" value="F:zinc ion binding"/>
    <property type="evidence" value="ECO:0007669"/>
    <property type="project" value="UniProtKB-KW"/>
</dbReference>
<sequence>MDQTTIERCRDMLEARRDDIVQNTEESTEALTEEAGELTSFNNHPADLGTELYERERDFTLETFEEQELEDINRALEALDDGTYHLCVVCGREIEEERLLTIPTTRYCKDHASQTTRG</sequence>
<dbReference type="InterPro" id="IPR037187">
    <property type="entry name" value="DnaK_N"/>
</dbReference>
<evidence type="ECO:0000256" key="3">
    <source>
        <dbReference type="ARBA" id="ARBA00022833"/>
    </source>
</evidence>
<reference evidence="7 8" key="1">
    <citation type="submission" date="2019-10" db="EMBL/GenBank/DDBJ databases">
        <title>Gracilibacillus sp. nov. isolated from rice seeds.</title>
        <authorList>
            <person name="He S."/>
        </authorList>
    </citation>
    <scope>NUCLEOTIDE SEQUENCE [LARGE SCALE GENOMIC DNA]</scope>
    <source>
        <strain evidence="7 8">TD8</strain>
    </source>
</reference>
<evidence type="ECO:0000256" key="2">
    <source>
        <dbReference type="ARBA" id="ARBA00022771"/>
    </source>
</evidence>
<dbReference type="PANTHER" id="PTHR33823:SF4">
    <property type="entry name" value="GENERAL STRESS PROTEIN 16O"/>
    <property type="match status" value="1"/>
</dbReference>
<dbReference type="EMBL" id="WEID01000031">
    <property type="protein sequence ID" value="KAB8137980.1"/>
    <property type="molecule type" value="Genomic_DNA"/>
</dbReference>
<dbReference type="Gene3D" id="1.20.120.910">
    <property type="entry name" value="DksA, coiled-coil domain"/>
    <property type="match status" value="1"/>
</dbReference>
<dbReference type="SUPFAM" id="SSF109635">
    <property type="entry name" value="DnaK suppressor protein DksA, alpha-hairpin domain"/>
    <property type="match status" value="1"/>
</dbReference>
<keyword evidence="1" id="KW-0479">Metal-binding</keyword>
<keyword evidence="8" id="KW-1185">Reference proteome</keyword>
<evidence type="ECO:0000313" key="8">
    <source>
        <dbReference type="Proteomes" id="UP000480246"/>
    </source>
</evidence>
<dbReference type="RefSeq" id="WP_153402317.1">
    <property type="nucleotide sequence ID" value="NZ_ML762427.1"/>
</dbReference>
<dbReference type="PANTHER" id="PTHR33823">
    <property type="entry name" value="RNA POLYMERASE-BINDING TRANSCRIPTION FACTOR DKSA-RELATED"/>
    <property type="match status" value="1"/>
</dbReference>
<gene>
    <name evidence="7" type="ORF">F9U64_07125</name>
</gene>
<proteinExistence type="predicted"/>
<dbReference type="OrthoDB" id="9811543at2"/>
<dbReference type="PROSITE" id="PS51128">
    <property type="entry name" value="ZF_DKSA_2"/>
    <property type="match status" value="1"/>
</dbReference>
<evidence type="ECO:0000256" key="5">
    <source>
        <dbReference type="SAM" id="MobiDB-lite"/>
    </source>
</evidence>
<dbReference type="Pfam" id="PF01258">
    <property type="entry name" value="zf-dskA_traR"/>
    <property type="match status" value="1"/>
</dbReference>
<feature type="region of interest" description="Disordered" evidence="5">
    <location>
        <begin position="19"/>
        <end position="46"/>
    </location>
</feature>
<keyword evidence="3" id="KW-0862">Zinc</keyword>
<name>A0A7C8GTY9_9BACI</name>
<dbReference type="AlphaFoldDB" id="A0A7C8GTY9"/>
<keyword evidence="2" id="KW-0863">Zinc-finger</keyword>
<accession>A0A7C8GTY9</accession>
<feature type="domain" description="Zinc finger DksA/TraR C4-type" evidence="6">
    <location>
        <begin position="82"/>
        <end position="110"/>
    </location>
</feature>
<dbReference type="InterPro" id="IPR000962">
    <property type="entry name" value="Znf_DskA_TraR"/>
</dbReference>
<organism evidence="7 8">
    <name type="scientific">Gracilibacillus oryzae</name>
    <dbReference type="NCBI Taxonomy" id="1672701"/>
    <lineage>
        <taxon>Bacteria</taxon>
        <taxon>Bacillati</taxon>
        <taxon>Bacillota</taxon>
        <taxon>Bacilli</taxon>
        <taxon>Bacillales</taxon>
        <taxon>Bacillaceae</taxon>
        <taxon>Gracilibacillus</taxon>
    </lineage>
</organism>
<dbReference type="Proteomes" id="UP000480246">
    <property type="component" value="Unassembled WGS sequence"/>
</dbReference>
<protein>
    <recommendedName>
        <fullName evidence="6">Zinc finger DksA/TraR C4-type domain-containing protein</fullName>
    </recommendedName>
</protein>